<accession>A0A1G2R545</accession>
<sequence length="325" mass="35870">MNYHLAKDYLDEKKVAWKKMRDGLGIGMAELGEEKKDMVVLAADTTESSRAHFFAQKFPDRFIQVGVAEQNLIGISAGLAYQKKVPYAVTYAAFLVGRGWEPIRTTIAYPENHVVLVSSHAGLATGPDGPTHQMTEDISIMRCLPNFTVLCPADYEQGRKAVKAAYDLAGPVYIRGVREGTPNFTTEKTPFDVGKGQVLREGTDLTAIGHGYMVYWLLQIAEELKDVVSIEVINLHTVKPIDVKTIVKSATKTGKVFCAEDHNIVGGMGGAVAEILSQNHPVPMKLHGVYDQFTESGSPKDLWKKYKLDKQGTKQVLLSFVRKAQ</sequence>
<dbReference type="Gene3D" id="3.40.50.920">
    <property type="match status" value="1"/>
</dbReference>
<dbReference type="PANTHER" id="PTHR43825">
    <property type="entry name" value="PYRUVATE DEHYDROGENASE E1 COMPONENT"/>
    <property type="match status" value="1"/>
</dbReference>
<dbReference type="InterPro" id="IPR009014">
    <property type="entry name" value="Transketo_C/PFOR_II"/>
</dbReference>
<dbReference type="FunFam" id="3.40.50.970:FF:000129">
    <property type="entry name" value="Transketolase"/>
    <property type="match status" value="1"/>
</dbReference>
<comment type="cofactor">
    <cofactor evidence="1">
        <name>thiamine diphosphate</name>
        <dbReference type="ChEBI" id="CHEBI:58937"/>
    </cofactor>
</comment>
<dbReference type="Gene3D" id="3.40.50.970">
    <property type="match status" value="1"/>
</dbReference>
<dbReference type="SUPFAM" id="SSF52922">
    <property type="entry name" value="TK C-terminal domain-like"/>
    <property type="match status" value="1"/>
</dbReference>
<protein>
    <recommendedName>
        <fullName evidence="4">Transketolase-like pyrimidine-binding domain-containing protein</fullName>
    </recommendedName>
</protein>
<name>A0A1G2R545_9BACT</name>
<evidence type="ECO:0000259" key="4">
    <source>
        <dbReference type="SMART" id="SM00861"/>
    </source>
</evidence>
<dbReference type="EMBL" id="MHTV01000002">
    <property type="protein sequence ID" value="OHA67847.1"/>
    <property type="molecule type" value="Genomic_DNA"/>
</dbReference>
<evidence type="ECO:0000313" key="5">
    <source>
        <dbReference type="EMBL" id="OHA67847.1"/>
    </source>
</evidence>
<keyword evidence="3" id="KW-0786">Thiamine pyrophosphate</keyword>
<dbReference type="CDD" id="cd07033">
    <property type="entry name" value="TPP_PYR_DXS_TK_like"/>
    <property type="match status" value="1"/>
</dbReference>
<dbReference type="InterPro" id="IPR029061">
    <property type="entry name" value="THDP-binding"/>
</dbReference>
<dbReference type="Pfam" id="PF02779">
    <property type="entry name" value="Transket_pyr"/>
    <property type="match status" value="1"/>
</dbReference>
<evidence type="ECO:0000256" key="3">
    <source>
        <dbReference type="ARBA" id="ARBA00023052"/>
    </source>
</evidence>
<evidence type="ECO:0000313" key="6">
    <source>
        <dbReference type="Proteomes" id="UP000178092"/>
    </source>
</evidence>
<gene>
    <name evidence="5" type="ORF">A3C04_02840</name>
</gene>
<feature type="domain" description="Transketolase-like pyrimidine-binding" evidence="4">
    <location>
        <begin position="18"/>
        <end position="183"/>
    </location>
</feature>
<dbReference type="Proteomes" id="UP000178092">
    <property type="component" value="Unassembled WGS sequence"/>
</dbReference>
<dbReference type="PANTHER" id="PTHR43825:SF1">
    <property type="entry name" value="TRANSKETOLASE-LIKE PYRIMIDINE-BINDING DOMAIN-CONTAINING PROTEIN"/>
    <property type="match status" value="1"/>
</dbReference>
<dbReference type="InterPro" id="IPR051157">
    <property type="entry name" value="PDH/Transketolase"/>
</dbReference>
<organism evidence="5 6">
    <name type="scientific">Candidatus Wildermuthbacteria bacterium RIFCSPHIGHO2_02_FULL_45_25</name>
    <dbReference type="NCBI Taxonomy" id="1802450"/>
    <lineage>
        <taxon>Bacteria</taxon>
        <taxon>Candidatus Wildermuthiibacteriota</taxon>
    </lineage>
</organism>
<dbReference type="InterPro" id="IPR005475">
    <property type="entry name" value="Transketolase-like_Pyr-bd"/>
</dbReference>
<proteinExistence type="inferred from homology"/>
<evidence type="ECO:0000256" key="1">
    <source>
        <dbReference type="ARBA" id="ARBA00001964"/>
    </source>
</evidence>
<dbReference type="SUPFAM" id="SSF52518">
    <property type="entry name" value="Thiamin diphosphate-binding fold (THDP-binding)"/>
    <property type="match status" value="1"/>
</dbReference>
<evidence type="ECO:0000256" key="2">
    <source>
        <dbReference type="ARBA" id="ARBA00007131"/>
    </source>
</evidence>
<dbReference type="AlphaFoldDB" id="A0A1G2R545"/>
<dbReference type="InterPro" id="IPR033248">
    <property type="entry name" value="Transketolase_C"/>
</dbReference>
<dbReference type="Pfam" id="PF02780">
    <property type="entry name" value="Transketolase_C"/>
    <property type="match status" value="1"/>
</dbReference>
<reference evidence="5 6" key="1">
    <citation type="journal article" date="2016" name="Nat. Commun.">
        <title>Thousands of microbial genomes shed light on interconnected biogeochemical processes in an aquifer system.</title>
        <authorList>
            <person name="Anantharaman K."/>
            <person name="Brown C.T."/>
            <person name="Hug L.A."/>
            <person name="Sharon I."/>
            <person name="Castelle C.J."/>
            <person name="Probst A.J."/>
            <person name="Thomas B.C."/>
            <person name="Singh A."/>
            <person name="Wilkins M.J."/>
            <person name="Karaoz U."/>
            <person name="Brodie E.L."/>
            <person name="Williams K.H."/>
            <person name="Hubbard S.S."/>
            <person name="Banfield J.F."/>
        </authorList>
    </citation>
    <scope>NUCLEOTIDE SEQUENCE [LARGE SCALE GENOMIC DNA]</scope>
</reference>
<comment type="similarity">
    <text evidence="2">Belongs to the transketolase family.</text>
</comment>
<dbReference type="SMART" id="SM00861">
    <property type="entry name" value="Transket_pyr"/>
    <property type="match status" value="1"/>
</dbReference>
<comment type="caution">
    <text evidence="5">The sequence shown here is derived from an EMBL/GenBank/DDBJ whole genome shotgun (WGS) entry which is preliminary data.</text>
</comment>